<feature type="compositionally biased region" description="Basic and acidic residues" evidence="3">
    <location>
        <begin position="259"/>
        <end position="274"/>
    </location>
</feature>
<comment type="similarity">
    <text evidence="1">Belongs to the cytochrome P450 family.</text>
</comment>
<evidence type="ECO:0000256" key="2">
    <source>
        <dbReference type="ARBA" id="ARBA00023002"/>
    </source>
</evidence>
<dbReference type="Pfam" id="PF00067">
    <property type="entry name" value="p450"/>
    <property type="match status" value="1"/>
</dbReference>
<organism evidence="4 5">
    <name type="scientific">Neocucurbitaria cava</name>
    <dbReference type="NCBI Taxonomy" id="798079"/>
    <lineage>
        <taxon>Eukaryota</taxon>
        <taxon>Fungi</taxon>
        <taxon>Dikarya</taxon>
        <taxon>Ascomycota</taxon>
        <taxon>Pezizomycotina</taxon>
        <taxon>Dothideomycetes</taxon>
        <taxon>Pleosporomycetidae</taxon>
        <taxon>Pleosporales</taxon>
        <taxon>Pleosporineae</taxon>
        <taxon>Cucurbitariaceae</taxon>
        <taxon>Neocucurbitaria</taxon>
    </lineage>
</organism>
<protein>
    <recommendedName>
        <fullName evidence="6">Cytochrome P450</fullName>
    </recommendedName>
</protein>
<dbReference type="EMBL" id="JAPEUY010000004">
    <property type="protein sequence ID" value="KAJ4373786.1"/>
    <property type="molecule type" value="Genomic_DNA"/>
</dbReference>
<dbReference type="SUPFAM" id="SSF48264">
    <property type="entry name" value="Cytochrome P450"/>
    <property type="match status" value="1"/>
</dbReference>
<evidence type="ECO:0008006" key="6">
    <source>
        <dbReference type="Google" id="ProtNLM"/>
    </source>
</evidence>
<evidence type="ECO:0000313" key="4">
    <source>
        <dbReference type="EMBL" id="KAJ4373786.1"/>
    </source>
</evidence>
<dbReference type="Gene3D" id="1.10.630.10">
    <property type="entry name" value="Cytochrome P450"/>
    <property type="match status" value="2"/>
</dbReference>
<dbReference type="AlphaFoldDB" id="A0A9W9CNS5"/>
<feature type="region of interest" description="Disordered" evidence="3">
    <location>
        <begin position="255"/>
        <end position="274"/>
    </location>
</feature>
<sequence length="274" mass="30188">MQGMENVFSTTNHESHASQRRLLSASLSESNLKQFERVIAEKANLAVERIGEKMKKTGAADVMKRWLFMATDIIGDSALARASECQRKDGILSAEPQNPKPTLFSKLYRAGEEGMSQQDIISEAQAYVVAGSDTAAISLTYPVWAVCRNNEVKRTLVNEVTRLPDGYTDNALKTAPYLNQVIYEALRVYAAAPSALLRETPLGGAEVDGYWMPGGTTVCIQAYSLHRDPNIFPGPGSSHRYVDARLERQSPATALWPEAGEKTLNEYDRTSPSK</sequence>
<dbReference type="PANTHER" id="PTHR24305">
    <property type="entry name" value="CYTOCHROME P450"/>
    <property type="match status" value="1"/>
</dbReference>
<reference evidence="4" key="1">
    <citation type="submission" date="2022-10" db="EMBL/GenBank/DDBJ databases">
        <title>Tapping the CABI collections for fungal endophytes: first genome assemblies for Collariella, Neodidymelliopsis, Ascochyta clinopodiicola, Didymella pomorum, Didymosphaeria variabile, Neocosmospora piperis and Neocucurbitaria cava.</title>
        <authorList>
            <person name="Hill R."/>
        </authorList>
    </citation>
    <scope>NUCLEOTIDE SEQUENCE</scope>
    <source>
        <strain evidence="4">IMI 356814</strain>
    </source>
</reference>
<evidence type="ECO:0000256" key="3">
    <source>
        <dbReference type="SAM" id="MobiDB-lite"/>
    </source>
</evidence>
<dbReference type="GO" id="GO:0016705">
    <property type="term" value="F:oxidoreductase activity, acting on paired donors, with incorporation or reduction of molecular oxygen"/>
    <property type="evidence" value="ECO:0007669"/>
    <property type="project" value="InterPro"/>
</dbReference>
<proteinExistence type="inferred from homology"/>
<dbReference type="InterPro" id="IPR001128">
    <property type="entry name" value="Cyt_P450"/>
</dbReference>
<accession>A0A9W9CNS5</accession>
<dbReference type="GO" id="GO:0020037">
    <property type="term" value="F:heme binding"/>
    <property type="evidence" value="ECO:0007669"/>
    <property type="project" value="InterPro"/>
</dbReference>
<dbReference type="PANTHER" id="PTHR24305:SF96">
    <property type="entry name" value="CYTOCHROME P450 MONOOXYGENASE STCB-RELATED"/>
    <property type="match status" value="1"/>
</dbReference>
<dbReference type="InterPro" id="IPR036396">
    <property type="entry name" value="Cyt_P450_sf"/>
</dbReference>
<evidence type="ECO:0000256" key="1">
    <source>
        <dbReference type="ARBA" id="ARBA00010617"/>
    </source>
</evidence>
<evidence type="ECO:0000313" key="5">
    <source>
        <dbReference type="Proteomes" id="UP001140560"/>
    </source>
</evidence>
<dbReference type="Proteomes" id="UP001140560">
    <property type="component" value="Unassembled WGS sequence"/>
</dbReference>
<feature type="region of interest" description="Disordered" evidence="3">
    <location>
        <begin position="1"/>
        <end position="22"/>
    </location>
</feature>
<gene>
    <name evidence="4" type="ORF">N0V83_002525</name>
</gene>
<name>A0A9W9CNS5_9PLEO</name>
<keyword evidence="5" id="KW-1185">Reference proteome</keyword>
<comment type="caution">
    <text evidence="4">The sequence shown here is derived from an EMBL/GenBank/DDBJ whole genome shotgun (WGS) entry which is preliminary data.</text>
</comment>
<dbReference type="GO" id="GO:0005506">
    <property type="term" value="F:iron ion binding"/>
    <property type="evidence" value="ECO:0007669"/>
    <property type="project" value="InterPro"/>
</dbReference>
<dbReference type="GO" id="GO:0004497">
    <property type="term" value="F:monooxygenase activity"/>
    <property type="evidence" value="ECO:0007669"/>
    <property type="project" value="InterPro"/>
</dbReference>
<keyword evidence="2" id="KW-0560">Oxidoreductase</keyword>
<dbReference type="InterPro" id="IPR050121">
    <property type="entry name" value="Cytochrome_P450_monoxygenase"/>
</dbReference>
<dbReference type="OrthoDB" id="1470350at2759"/>